<dbReference type="AlphaFoldDB" id="A0A413RZN1"/>
<feature type="transmembrane region" description="Helical" evidence="1">
    <location>
        <begin position="12"/>
        <end position="32"/>
    </location>
</feature>
<gene>
    <name evidence="2" type="ORF">DW929_06865</name>
</gene>
<keyword evidence="1" id="KW-0472">Membrane</keyword>
<protein>
    <submittedName>
        <fullName evidence="2">Uncharacterized protein</fullName>
    </submittedName>
</protein>
<accession>A0A413RZN1</accession>
<comment type="caution">
    <text evidence="2">The sequence shown here is derived from an EMBL/GenBank/DDBJ whole genome shotgun (WGS) entry which is preliminary data.</text>
</comment>
<proteinExistence type="predicted"/>
<evidence type="ECO:0000313" key="2">
    <source>
        <dbReference type="EMBL" id="RHA54402.1"/>
    </source>
</evidence>
<reference evidence="2 3" key="1">
    <citation type="submission" date="2018-08" db="EMBL/GenBank/DDBJ databases">
        <title>A genome reference for cultivated species of the human gut microbiota.</title>
        <authorList>
            <person name="Zou Y."/>
            <person name="Xue W."/>
            <person name="Luo G."/>
        </authorList>
    </citation>
    <scope>NUCLEOTIDE SEQUENCE [LARGE SCALE GENOMIC DNA]</scope>
    <source>
        <strain evidence="2 3">AM43-2</strain>
    </source>
</reference>
<sequence>MKKIECYQPRGIVKMLIYLFLFWTVICCVSVISNNDYFIEGIVCSIFFDMTIFLTIFGILVYKITATDECIIIRKWYGRRVKVKFDDITKVVFATLSGKPVDATRIRIYKGKKKVLSLDPVMENYDKMKNYLLDHIDDTKIDTIS</sequence>
<feature type="transmembrane region" description="Helical" evidence="1">
    <location>
        <begin position="38"/>
        <end position="62"/>
    </location>
</feature>
<dbReference type="EMBL" id="QSFO01000007">
    <property type="protein sequence ID" value="RHA54402.1"/>
    <property type="molecule type" value="Genomic_DNA"/>
</dbReference>
<keyword evidence="1" id="KW-1133">Transmembrane helix</keyword>
<dbReference type="InterPro" id="IPR046690">
    <property type="entry name" value="DUF6560"/>
</dbReference>
<dbReference type="Proteomes" id="UP000284598">
    <property type="component" value="Unassembled WGS sequence"/>
</dbReference>
<evidence type="ECO:0000256" key="1">
    <source>
        <dbReference type="SAM" id="Phobius"/>
    </source>
</evidence>
<name>A0A413RZN1_9FIRM</name>
<dbReference type="Pfam" id="PF20197">
    <property type="entry name" value="DUF6560"/>
    <property type="match status" value="1"/>
</dbReference>
<keyword evidence="1" id="KW-0812">Transmembrane</keyword>
<dbReference type="RefSeq" id="WP_118025274.1">
    <property type="nucleotide sequence ID" value="NZ_QSFO01000007.1"/>
</dbReference>
<evidence type="ECO:0000313" key="3">
    <source>
        <dbReference type="Proteomes" id="UP000284598"/>
    </source>
</evidence>
<organism evidence="2 3">
    <name type="scientific">Eubacterium ventriosum</name>
    <dbReference type="NCBI Taxonomy" id="39496"/>
    <lineage>
        <taxon>Bacteria</taxon>
        <taxon>Bacillati</taxon>
        <taxon>Bacillota</taxon>
        <taxon>Clostridia</taxon>
        <taxon>Eubacteriales</taxon>
        <taxon>Eubacteriaceae</taxon>
        <taxon>Eubacterium</taxon>
    </lineage>
</organism>